<evidence type="ECO:0000259" key="9">
    <source>
        <dbReference type="Pfam" id="PF17961"/>
    </source>
</evidence>
<evidence type="ECO:0000256" key="4">
    <source>
        <dbReference type="ARBA" id="ARBA00022729"/>
    </source>
</evidence>
<feature type="compositionally biased region" description="Basic and acidic residues" evidence="6">
    <location>
        <begin position="758"/>
        <end position="768"/>
    </location>
</feature>
<sequence>MRLDGVTWKKAWALVVALAVTLALCVVPDARAQDDSDEQNAIDAAPLVAAKTVEFGAIQISRVLGNPDDSLRQWEFAAFDFDWKAPEGVIKGQKFTVRYPDGFHLYGNEIFQLKSKEGEIGGDCHVRADNQSVTCVFNDEFEGRLDVYGSLHTEVQAQKATSESYIDMTIDGVGYRVALPGAGGIVGVVDHAAGELHKQGWYNDDYTTSGWRVDIPGSLLVEAGGARVTVTDSLSGHPHRFDANQSPKITAHTVRQNGDRQEVDAQVGEQAVLGYKVSVDGKTATYEISPPNASGQWEPGLLYRVRYTTKTEDGKPAPKDVGTTNTVVINSGSKEFMDQETIKNWQSSRGTIHGVKKASYEVKKALADPEMAELIPANTMFTVKAHITTSDGKQRAEEIQVSLDGNTSGPTELPEGSIVELSEVNTPEIPGVTFGEPRFSADDGQNGADLELLEGDTKVRFTTVASRNIKVMLTNTIAGANAPFAVVKKASGIDDAAEHEFKFAYSCKVGDKVETGEVMAKGNGIPVLSDKEFPVGTECVVTEDVKAATKDGYRLITEPQSLKRTVKIGTKENVVQANFVNTYARMVGGLAITKEMSTDALAELMGDQEFSFEATWELHGTTEKRRFTLRAGDVFSDFPKLPLGTKVTVRELLPEDSPWETPIFKGNVGGAVEDHGDGSATITVLSQDAELLITVINNTGSGLGGFGWLSLLSVIPLLGTLTSPSAGSVDLAQKGAAPAGAPRSPGGPPPGMSQEASEQPKRSAVRSDRQLAQTGASVLGIVVIAVIVIAVGVYLIRNGRRK</sequence>
<feature type="region of interest" description="Disordered" evidence="6">
    <location>
        <begin position="731"/>
        <end position="768"/>
    </location>
</feature>
<feature type="transmembrane region" description="Helical" evidence="7">
    <location>
        <begin position="776"/>
        <end position="796"/>
    </location>
</feature>
<accession>A0A5C5UFS1</accession>
<keyword evidence="7" id="KW-1133">Transmembrane helix</keyword>
<dbReference type="RefSeq" id="WP_146324380.1">
    <property type="nucleotide sequence ID" value="NZ_BAABLR010000021.1"/>
</dbReference>
<feature type="chain" id="PRO_5023105296" evidence="8">
    <location>
        <begin position="33"/>
        <end position="802"/>
    </location>
</feature>
<dbReference type="InterPro" id="IPR008966">
    <property type="entry name" value="Adhesion_dom_sf"/>
</dbReference>
<keyword evidence="7" id="KW-0472">Membrane</keyword>
<feature type="compositionally biased region" description="Low complexity" evidence="6">
    <location>
        <begin position="735"/>
        <end position="744"/>
    </location>
</feature>
<comment type="subcellular location">
    <subcellularLocation>
        <location evidence="1">Secreted</location>
        <location evidence="1">Cell wall</location>
        <topology evidence="1">Peptidoglycan-anchor</topology>
    </subcellularLocation>
</comment>
<dbReference type="OrthoDB" id="4411176at2"/>
<dbReference type="SUPFAM" id="SSF49401">
    <property type="entry name" value="Bacterial adhesins"/>
    <property type="match status" value="1"/>
</dbReference>
<protein>
    <submittedName>
        <fullName evidence="11">Uncharacterized protein</fullName>
    </submittedName>
</protein>
<evidence type="ECO:0000256" key="8">
    <source>
        <dbReference type="SAM" id="SignalP"/>
    </source>
</evidence>
<keyword evidence="7" id="KW-0812">Transmembrane</keyword>
<comment type="caution">
    <text evidence="11">The sequence shown here is derived from an EMBL/GenBank/DDBJ whole genome shotgun (WGS) entry which is preliminary data.</text>
</comment>
<proteinExistence type="predicted"/>
<keyword evidence="4 8" id="KW-0732">Signal</keyword>
<dbReference type="InterPro" id="IPR046022">
    <property type="entry name" value="DUF5979"/>
</dbReference>
<keyword evidence="12" id="KW-1185">Reference proteome</keyword>
<evidence type="ECO:0000256" key="7">
    <source>
        <dbReference type="SAM" id="Phobius"/>
    </source>
</evidence>
<keyword evidence="5" id="KW-0572">Peptidoglycan-anchor</keyword>
<evidence type="ECO:0000256" key="6">
    <source>
        <dbReference type="SAM" id="MobiDB-lite"/>
    </source>
</evidence>
<evidence type="ECO:0000313" key="11">
    <source>
        <dbReference type="EMBL" id="TWT25511.1"/>
    </source>
</evidence>
<dbReference type="Pfam" id="PF19407">
    <property type="entry name" value="DUF5979"/>
    <property type="match status" value="2"/>
</dbReference>
<gene>
    <name evidence="11" type="ORF">FRX94_06795</name>
</gene>
<dbReference type="AlphaFoldDB" id="A0A5C5UFS1"/>
<feature type="domain" description="DUF5979" evidence="10">
    <location>
        <begin position="591"/>
        <end position="697"/>
    </location>
</feature>
<evidence type="ECO:0000256" key="3">
    <source>
        <dbReference type="ARBA" id="ARBA00022525"/>
    </source>
</evidence>
<dbReference type="GO" id="GO:0007155">
    <property type="term" value="P:cell adhesion"/>
    <property type="evidence" value="ECO:0007669"/>
    <property type="project" value="InterPro"/>
</dbReference>
<dbReference type="InterPro" id="IPR011252">
    <property type="entry name" value="Fibrogen-bd_dom1"/>
</dbReference>
<keyword evidence="3" id="KW-0964">Secreted</keyword>
<dbReference type="Proteomes" id="UP000320791">
    <property type="component" value="Unassembled WGS sequence"/>
</dbReference>
<dbReference type="Pfam" id="PF17961">
    <property type="entry name" value="Big_8"/>
    <property type="match status" value="1"/>
</dbReference>
<feature type="domain" description="SDR-like Ig" evidence="9">
    <location>
        <begin position="72"/>
        <end position="161"/>
    </location>
</feature>
<feature type="signal peptide" evidence="8">
    <location>
        <begin position="1"/>
        <end position="32"/>
    </location>
</feature>
<dbReference type="Gene3D" id="2.60.40.740">
    <property type="match status" value="1"/>
</dbReference>
<dbReference type="InterPro" id="IPR041171">
    <property type="entry name" value="SDR_Ig"/>
</dbReference>
<feature type="domain" description="DUF5979" evidence="10">
    <location>
        <begin position="484"/>
        <end position="584"/>
    </location>
</feature>
<organism evidence="11 12">
    <name type="scientific">Corynebacterium canis</name>
    <dbReference type="NCBI Taxonomy" id="679663"/>
    <lineage>
        <taxon>Bacteria</taxon>
        <taxon>Bacillati</taxon>
        <taxon>Actinomycetota</taxon>
        <taxon>Actinomycetes</taxon>
        <taxon>Mycobacteriales</taxon>
        <taxon>Corynebacteriaceae</taxon>
        <taxon>Corynebacterium</taxon>
    </lineage>
</organism>
<evidence type="ECO:0000259" key="10">
    <source>
        <dbReference type="Pfam" id="PF19407"/>
    </source>
</evidence>
<reference evidence="11 12" key="1">
    <citation type="submission" date="2019-08" db="EMBL/GenBank/DDBJ databases">
        <authorList>
            <person name="Lei W."/>
        </authorList>
    </citation>
    <scope>NUCLEOTIDE SEQUENCE [LARGE SCALE GENOMIC DNA]</scope>
    <source>
        <strain evidence="11 12">CCUG 58627</strain>
    </source>
</reference>
<keyword evidence="2" id="KW-0134">Cell wall</keyword>
<evidence type="ECO:0000256" key="5">
    <source>
        <dbReference type="ARBA" id="ARBA00023088"/>
    </source>
</evidence>
<evidence type="ECO:0000256" key="1">
    <source>
        <dbReference type="ARBA" id="ARBA00004168"/>
    </source>
</evidence>
<evidence type="ECO:0000256" key="2">
    <source>
        <dbReference type="ARBA" id="ARBA00022512"/>
    </source>
</evidence>
<evidence type="ECO:0000313" key="12">
    <source>
        <dbReference type="Proteomes" id="UP000320791"/>
    </source>
</evidence>
<name>A0A5C5UFS1_9CORY</name>
<dbReference type="EMBL" id="VOHM01000012">
    <property type="protein sequence ID" value="TWT25511.1"/>
    <property type="molecule type" value="Genomic_DNA"/>
</dbReference>
<dbReference type="Gene3D" id="2.60.40.1280">
    <property type="match status" value="1"/>
</dbReference>